<reference evidence="1 2" key="1">
    <citation type="journal article" date="2022" name="bioRxiv">
        <title>The genome of the oomycete Peronosclerospora sorghi, a cosmopolitan pathogen of maize and sorghum, is inflated with dispersed pseudogenes.</title>
        <authorList>
            <person name="Fletcher K."/>
            <person name="Martin F."/>
            <person name="Isakeit T."/>
            <person name="Cavanaugh K."/>
            <person name="Magill C."/>
            <person name="Michelmore R."/>
        </authorList>
    </citation>
    <scope>NUCLEOTIDE SEQUENCE [LARGE SCALE GENOMIC DNA]</scope>
    <source>
        <strain evidence="1">P6</strain>
    </source>
</reference>
<sequence>MSALQQQKCAEASAQLRQAEKALSKRSFFRGSPDYLAAAPLLEKAGELFRLGGDFDASKGAFKRCAQAQEQNHLLFRAAQAWENVAKTVLQQLKAERASATSLEHRTTEARQAYEKASGLYVDMSDFGKAADVLVKGAEACESHGACVDDTLSFYLRACELLEAQDKPHFAVETFRKTLSFMVKSGKYGDALVLLDRMKALYEAMEQSHNVHKCHLSQVILYLARGDVPAADALYSRCLQDDSFLSSNDCALAEDLVRAFKMGNEELLHVTVRKPGFLALDNQIGRLCRKLSVCGSDGAAPSQPQHQHRPKQARTHASKQRNPFAPSKRSESAQPHSFAPSTRPVAPVQGSEYESAAPTASGTEVRDSEYEAALAEALGEVDVSTKRKKKSSLSTPQEPETKSALSPPLLSSPPPAAARASARMDYELDDLQFAMPDSDALQFSLNETATEDVASHEVTTASARTKVAKATDDDFDLT</sequence>
<dbReference type="Proteomes" id="UP001163321">
    <property type="component" value="Chromosome 8"/>
</dbReference>
<evidence type="ECO:0000313" key="2">
    <source>
        <dbReference type="Proteomes" id="UP001163321"/>
    </source>
</evidence>
<dbReference type="EMBL" id="CM047587">
    <property type="protein sequence ID" value="KAI9906404.1"/>
    <property type="molecule type" value="Genomic_DNA"/>
</dbReference>
<evidence type="ECO:0000313" key="1">
    <source>
        <dbReference type="EMBL" id="KAI9906404.1"/>
    </source>
</evidence>
<comment type="caution">
    <text evidence="1">The sequence shown here is derived from an EMBL/GenBank/DDBJ whole genome shotgun (WGS) entry which is preliminary data.</text>
</comment>
<gene>
    <name evidence="1" type="ORF">PsorP6_003448</name>
</gene>
<proteinExistence type="predicted"/>
<accession>A0ACC0VIU6</accession>
<protein>
    <submittedName>
        <fullName evidence="1">Uncharacterized protein</fullName>
    </submittedName>
</protein>
<name>A0ACC0VIU6_9STRA</name>
<keyword evidence="2" id="KW-1185">Reference proteome</keyword>
<organism evidence="1 2">
    <name type="scientific">Peronosclerospora sorghi</name>
    <dbReference type="NCBI Taxonomy" id="230839"/>
    <lineage>
        <taxon>Eukaryota</taxon>
        <taxon>Sar</taxon>
        <taxon>Stramenopiles</taxon>
        <taxon>Oomycota</taxon>
        <taxon>Peronosporomycetes</taxon>
        <taxon>Peronosporales</taxon>
        <taxon>Peronosporaceae</taxon>
        <taxon>Peronosclerospora</taxon>
    </lineage>
</organism>